<gene>
    <name evidence="1" type="ORF">TIFTF001_045851</name>
</gene>
<sequence>MLETMDSFKHLADAFSTAFLSVKTQKMETLYLLKEYLDHFDKVVMQVKSYSDDTLIQAF</sequence>
<name>A0AA88CN74_FICCA</name>
<dbReference type="Proteomes" id="UP001187192">
    <property type="component" value="Unassembled WGS sequence"/>
</dbReference>
<evidence type="ECO:0000313" key="2">
    <source>
        <dbReference type="Proteomes" id="UP001187192"/>
    </source>
</evidence>
<dbReference type="AlphaFoldDB" id="A0AA88CN74"/>
<dbReference type="EMBL" id="BTGU01004252">
    <property type="protein sequence ID" value="GMN24280.1"/>
    <property type="molecule type" value="Genomic_DNA"/>
</dbReference>
<comment type="caution">
    <text evidence="1">The sequence shown here is derived from an EMBL/GenBank/DDBJ whole genome shotgun (WGS) entry which is preliminary data.</text>
</comment>
<keyword evidence="2" id="KW-1185">Reference proteome</keyword>
<protein>
    <submittedName>
        <fullName evidence="1">Uncharacterized protein</fullName>
    </submittedName>
</protein>
<accession>A0AA88CN74</accession>
<proteinExistence type="predicted"/>
<organism evidence="1 2">
    <name type="scientific">Ficus carica</name>
    <name type="common">Common fig</name>
    <dbReference type="NCBI Taxonomy" id="3494"/>
    <lineage>
        <taxon>Eukaryota</taxon>
        <taxon>Viridiplantae</taxon>
        <taxon>Streptophyta</taxon>
        <taxon>Embryophyta</taxon>
        <taxon>Tracheophyta</taxon>
        <taxon>Spermatophyta</taxon>
        <taxon>Magnoliopsida</taxon>
        <taxon>eudicotyledons</taxon>
        <taxon>Gunneridae</taxon>
        <taxon>Pentapetalae</taxon>
        <taxon>rosids</taxon>
        <taxon>fabids</taxon>
        <taxon>Rosales</taxon>
        <taxon>Moraceae</taxon>
        <taxon>Ficeae</taxon>
        <taxon>Ficus</taxon>
    </lineage>
</organism>
<reference evidence="1" key="1">
    <citation type="submission" date="2023-07" db="EMBL/GenBank/DDBJ databases">
        <title>draft genome sequence of fig (Ficus carica).</title>
        <authorList>
            <person name="Takahashi T."/>
            <person name="Nishimura K."/>
        </authorList>
    </citation>
    <scope>NUCLEOTIDE SEQUENCE</scope>
</reference>
<evidence type="ECO:0000313" key="1">
    <source>
        <dbReference type="EMBL" id="GMN24280.1"/>
    </source>
</evidence>